<protein>
    <submittedName>
        <fullName evidence="1">Carbamoylphosphate synthase small subunit</fullName>
    </submittedName>
</protein>
<evidence type="ECO:0000313" key="1">
    <source>
        <dbReference type="EMBL" id="MBB6218395.1"/>
    </source>
</evidence>
<dbReference type="AlphaFoldDB" id="A0A841L7Z9"/>
<organism evidence="1 2">
    <name type="scientific">Anaerosolibacter carboniphilus</name>
    <dbReference type="NCBI Taxonomy" id="1417629"/>
    <lineage>
        <taxon>Bacteria</taxon>
        <taxon>Bacillati</taxon>
        <taxon>Bacillota</taxon>
        <taxon>Clostridia</taxon>
        <taxon>Peptostreptococcales</taxon>
        <taxon>Thermotaleaceae</taxon>
        <taxon>Anaerosolibacter</taxon>
    </lineage>
</organism>
<reference evidence="1 2" key="1">
    <citation type="submission" date="2020-08" db="EMBL/GenBank/DDBJ databases">
        <title>Genomic Encyclopedia of Type Strains, Phase IV (KMG-IV): sequencing the most valuable type-strain genomes for metagenomic binning, comparative biology and taxonomic classification.</title>
        <authorList>
            <person name="Goeker M."/>
        </authorList>
    </citation>
    <scope>NUCLEOTIDE SEQUENCE [LARGE SCALE GENOMIC DNA]</scope>
    <source>
        <strain evidence="1 2">DSM 103526</strain>
    </source>
</reference>
<dbReference type="Proteomes" id="UP000579281">
    <property type="component" value="Unassembled WGS sequence"/>
</dbReference>
<sequence>MTYVLSAKAFSGMNIETVLGEVKGSYFHIAPSITKAAIVNLGMTKEELMDLVNMNYSLNIFDESFSTQQLKAVPHDVLMISNGKVDSDIIPEVVEKLKGYMGKKTVLGIGLGKDLIAMALKELNEELTKDGSILKNEKYKVFCVDGSPENNFGSLTQYII</sequence>
<name>A0A841L7Z9_9FIRM</name>
<dbReference type="InterPro" id="IPR029062">
    <property type="entry name" value="Class_I_gatase-like"/>
</dbReference>
<evidence type="ECO:0000313" key="2">
    <source>
        <dbReference type="Proteomes" id="UP000579281"/>
    </source>
</evidence>
<dbReference type="EMBL" id="JACHEN010000038">
    <property type="protein sequence ID" value="MBB6218395.1"/>
    <property type="molecule type" value="Genomic_DNA"/>
</dbReference>
<gene>
    <name evidence="1" type="ORF">HNQ80_004559</name>
</gene>
<accession>A0A841L7Z9</accession>
<dbReference type="RefSeq" id="WP_184312881.1">
    <property type="nucleotide sequence ID" value="NZ_JACHEN010000038.1"/>
</dbReference>
<comment type="caution">
    <text evidence="1">The sequence shown here is derived from an EMBL/GenBank/DDBJ whole genome shotgun (WGS) entry which is preliminary data.</text>
</comment>
<keyword evidence="2" id="KW-1185">Reference proteome</keyword>
<proteinExistence type="predicted"/>
<dbReference type="Gene3D" id="3.40.50.880">
    <property type="match status" value="1"/>
</dbReference>